<dbReference type="EMBL" id="GGEC01031872">
    <property type="protein sequence ID" value="MBX12356.1"/>
    <property type="molecule type" value="Transcribed_RNA"/>
</dbReference>
<name>A0A2P2L342_RHIMU</name>
<dbReference type="AlphaFoldDB" id="A0A2P2L342"/>
<organism evidence="1">
    <name type="scientific">Rhizophora mucronata</name>
    <name type="common">Asiatic mangrove</name>
    <dbReference type="NCBI Taxonomy" id="61149"/>
    <lineage>
        <taxon>Eukaryota</taxon>
        <taxon>Viridiplantae</taxon>
        <taxon>Streptophyta</taxon>
        <taxon>Embryophyta</taxon>
        <taxon>Tracheophyta</taxon>
        <taxon>Spermatophyta</taxon>
        <taxon>Magnoliopsida</taxon>
        <taxon>eudicotyledons</taxon>
        <taxon>Gunneridae</taxon>
        <taxon>Pentapetalae</taxon>
        <taxon>rosids</taxon>
        <taxon>fabids</taxon>
        <taxon>Malpighiales</taxon>
        <taxon>Rhizophoraceae</taxon>
        <taxon>Rhizophora</taxon>
    </lineage>
</organism>
<proteinExistence type="predicted"/>
<evidence type="ECO:0000313" key="1">
    <source>
        <dbReference type="EMBL" id="MBX12356.1"/>
    </source>
</evidence>
<accession>A0A2P2L342</accession>
<reference evidence="1" key="1">
    <citation type="submission" date="2018-02" db="EMBL/GenBank/DDBJ databases">
        <title>Rhizophora mucronata_Transcriptome.</title>
        <authorList>
            <person name="Meera S.P."/>
            <person name="Sreeshan A."/>
            <person name="Augustine A."/>
        </authorList>
    </citation>
    <scope>NUCLEOTIDE SEQUENCE</scope>
    <source>
        <tissue evidence="1">Leaf</tissue>
    </source>
</reference>
<protein>
    <submittedName>
        <fullName evidence="1">Uncharacterized protein</fullName>
    </submittedName>
</protein>
<sequence length="16" mass="1778">MSAKSEEGTCLCLHIR</sequence>